<keyword evidence="2" id="KW-0067">ATP-binding</keyword>
<dbReference type="InterPro" id="IPR003439">
    <property type="entry name" value="ABC_transporter-like_ATP-bd"/>
</dbReference>
<dbReference type="Gene3D" id="3.40.50.300">
    <property type="entry name" value="P-loop containing nucleotide triphosphate hydrolases"/>
    <property type="match status" value="1"/>
</dbReference>
<dbReference type="InterPro" id="IPR050173">
    <property type="entry name" value="ABC_transporter_C-like"/>
</dbReference>
<name>A0A6P5XA23_DURZI</name>
<organism evidence="4 5">
    <name type="scientific">Durio zibethinus</name>
    <name type="common">Durian</name>
    <dbReference type="NCBI Taxonomy" id="66656"/>
    <lineage>
        <taxon>Eukaryota</taxon>
        <taxon>Viridiplantae</taxon>
        <taxon>Streptophyta</taxon>
        <taxon>Embryophyta</taxon>
        <taxon>Tracheophyta</taxon>
        <taxon>Spermatophyta</taxon>
        <taxon>Magnoliopsida</taxon>
        <taxon>eudicotyledons</taxon>
        <taxon>Gunneridae</taxon>
        <taxon>Pentapetalae</taxon>
        <taxon>rosids</taxon>
        <taxon>malvids</taxon>
        <taxon>Malvales</taxon>
        <taxon>Malvaceae</taxon>
        <taxon>Helicteroideae</taxon>
        <taxon>Durio</taxon>
    </lineage>
</organism>
<evidence type="ECO:0000259" key="3">
    <source>
        <dbReference type="Pfam" id="PF00005"/>
    </source>
</evidence>
<gene>
    <name evidence="5" type="primary">LOC111281730</name>
</gene>
<evidence type="ECO:0000256" key="1">
    <source>
        <dbReference type="ARBA" id="ARBA00022741"/>
    </source>
</evidence>
<dbReference type="InterPro" id="IPR017871">
    <property type="entry name" value="ABC_transporter-like_CS"/>
</dbReference>
<dbReference type="InterPro" id="IPR027417">
    <property type="entry name" value="P-loop_NTPase"/>
</dbReference>
<dbReference type="PANTHER" id="PTHR24223">
    <property type="entry name" value="ATP-BINDING CASSETTE SUB-FAMILY C"/>
    <property type="match status" value="1"/>
</dbReference>
<dbReference type="GO" id="GO:0042626">
    <property type="term" value="F:ATPase-coupled transmembrane transporter activity"/>
    <property type="evidence" value="ECO:0007669"/>
    <property type="project" value="TreeGrafter"/>
</dbReference>
<dbReference type="RefSeq" id="XP_022725103.1">
    <property type="nucleotide sequence ID" value="XM_022869368.1"/>
</dbReference>
<dbReference type="Pfam" id="PF00005">
    <property type="entry name" value="ABC_tran"/>
    <property type="match status" value="1"/>
</dbReference>
<dbReference type="SUPFAM" id="SSF52540">
    <property type="entry name" value="P-loop containing nucleoside triphosphate hydrolases"/>
    <property type="match status" value="1"/>
</dbReference>
<dbReference type="PROSITE" id="PS00211">
    <property type="entry name" value="ABC_TRANSPORTER_1"/>
    <property type="match status" value="1"/>
</dbReference>
<protein>
    <submittedName>
        <fullName evidence="5">Uncharacterized protein LOC111281730</fullName>
    </submittedName>
</protein>
<keyword evidence="4" id="KW-1185">Reference proteome</keyword>
<dbReference type="Proteomes" id="UP000515121">
    <property type="component" value="Unplaced"/>
</dbReference>
<keyword evidence="1" id="KW-0547">Nucleotide-binding</keyword>
<accession>A0A6P5XA23</accession>
<dbReference type="AlphaFoldDB" id="A0A6P5XA23"/>
<dbReference type="GO" id="GO:0005524">
    <property type="term" value="F:ATP binding"/>
    <property type="evidence" value="ECO:0007669"/>
    <property type="project" value="UniProtKB-KW"/>
</dbReference>
<dbReference type="KEGG" id="dzi:111281730"/>
<evidence type="ECO:0000256" key="2">
    <source>
        <dbReference type="ARBA" id="ARBA00022840"/>
    </source>
</evidence>
<feature type="domain" description="ABC transporter" evidence="3">
    <location>
        <begin position="85"/>
        <end position="126"/>
    </location>
</feature>
<dbReference type="GO" id="GO:0016887">
    <property type="term" value="F:ATP hydrolysis activity"/>
    <property type="evidence" value="ECO:0007669"/>
    <property type="project" value="InterPro"/>
</dbReference>
<dbReference type="GO" id="GO:0016020">
    <property type="term" value="C:membrane"/>
    <property type="evidence" value="ECO:0007669"/>
    <property type="project" value="TreeGrafter"/>
</dbReference>
<dbReference type="PANTHER" id="PTHR24223:SF375">
    <property type="entry name" value="ABC TRANSPORTER C FAMILY MEMBER 11-RELATED"/>
    <property type="match status" value="1"/>
</dbReference>
<dbReference type="OrthoDB" id="996820at2759"/>
<sequence>MYKYLEELCEDNNKDPALKPLDTVDDWAVGEETLKIVFPLVLLAVMSGDEEVIFFKEEEADNAGFTEGVEEDERRETENTESCVWDRDLTQIGERGVNISGGQKQRVSMARAVYSYSDVYIFDDPLSALDDHVAQQVIPYRSNLKSFAVCFLKNNLLSTLERVEILTRVKVTDLSFNGFKGVGFEPLENFKAQQVCFSCILLSWMRRAKVGVVHASRF</sequence>
<evidence type="ECO:0000313" key="5">
    <source>
        <dbReference type="RefSeq" id="XP_022725103.1"/>
    </source>
</evidence>
<proteinExistence type="predicted"/>
<dbReference type="GeneID" id="111281730"/>
<evidence type="ECO:0000313" key="4">
    <source>
        <dbReference type="Proteomes" id="UP000515121"/>
    </source>
</evidence>
<reference evidence="5" key="1">
    <citation type="submission" date="2025-08" db="UniProtKB">
        <authorList>
            <consortium name="RefSeq"/>
        </authorList>
    </citation>
    <scope>IDENTIFICATION</scope>
    <source>
        <tissue evidence="5">Fruit stalk</tissue>
    </source>
</reference>